<organism evidence="2">
    <name type="scientific">marine sediment metagenome</name>
    <dbReference type="NCBI Taxonomy" id="412755"/>
    <lineage>
        <taxon>unclassified sequences</taxon>
        <taxon>metagenomes</taxon>
        <taxon>ecological metagenomes</taxon>
    </lineage>
</organism>
<accession>A0A0F9EAH3</accession>
<evidence type="ECO:0000259" key="1">
    <source>
        <dbReference type="Pfam" id="PF14336"/>
    </source>
</evidence>
<dbReference type="AlphaFoldDB" id="A0A0F9EAH3"/>
<protein>
    <recommendedName>
        <fullName evidence="1">D-glutamate cyclase-like C-terminal domain-containing protein</fullName>
    </recommendedName>
</protein>
<dbReference type="InterPro" id="IPR025504">
    <property type="entry name" value="GLUCM_C"/>
</dbReference>
<dbReference type="Gene3D" id="3.90.1640.20">
    <property type="entry name" value="TON_0340"/>
    <property type="match status" value="1"/>
</dbReference>
<dbReference type="PANTHER" id="PTHR32022">
    <property type="entry name" value="D-GLUTAMATE CYCLASE, MITOCHONDRIAL"/>
    <property type="match status" value="1"/>
</dbReference>
<evidence type="ECO:0000313" key="2">
    <source>
        <dbReference type="EMBL" id="KKL70964.1"/>
    </source>
</evidence>
<dbReference type="EMBL" id="LAZR01025735">
    <property type="protein sequence ID" value="KKL70964.1"/>
    <property type="molecule type" value="Genomic_DNA"/>
</dbReference>
<dbReference type="Pfam" id="PF14336">
    <property type="entry name" value="GLUCM-like_C"/>
    <property type="match status" value="1"/>
</dbReference>
<name>A0A0F9EAH3_9ZZZZ</name>
<proteinExistence type="predicted"/>
<feature type="domain" description="D-glutamate cyclase-like C-terminal" evidence="1">
    <location>
        <begin position="15"/>
        <end position="276"/>
    </location>
</feature>
<reference evidence="2" key="1">
    <citation type="journal article" date="2015" name="Nature">
        <title>Complex archaea that bridge the gap between prokaryotes and eukaryotes.</title>
        <authorList>
            <person name="Spang A."/>
            <person name="Saw J.H."/>
            <person name="Jorgensen S.L."/>
            <person name="Zaremba-Niedzwiedzka K."/>
            <person name="Martijn J."/>
            <person name="Lind A.E."/>
            <person name="van Eijk R."/>
            <person name="Schleper C."/>
            <person name="Guy L."/>
            <person name="Ettema T.J."/>
        </authorList>
    </citation>
    <scope>NUCLEOTIDE SEQUENCE</scope>
</reference>
<comment type="caution">
    <text evidence="2">The sequence shown here is derived from an EMBL/GenBank/DDBJ whole genome shotgun (WGS) entry which is preliminary data.</text>
</comment>
<gene>
    <name evidence="2" type="ORF">LCGC14_2099650</name>
</gene>
<sequence length="289" mass="31471">MSQQLSDVQFSQVIETMMVEQNLRGMQTLYAHQQTGTYLRAAKSLFAAKNTVLIGTGFAVKQTFETDGPVGAIALYNALQALGKHPILVCGNPLYSALKADFNCFELPLNNFTDAMTFSQKALTELKPDCVLSIERPGLCHGNKYYNMRGIDISADCGCFDFFITQAPCPTVAIGDGGNEIGMGNLSQYMTELSIMPSLTCCDELLLADVSNWAAYGIIALLSRWCGQDLLAAVAPLAILQYLSERGSIDGVTHKNELTEDGLHAMHGQQLIARLRQLSGDANQNEDLQ</sequence>
<dbReference type="PANTHER" id="PTHR32022:SF10">
    <property type="entry name" value="D-GLUTAMATE CYCLASE, MITOCHONDRIAL"/>
    <property type="match status" value="1"/>
</dbReference>